<reference evidence="4" key="3">
    <citation type="submission" date="2020-12" db="UniProtKB">
        <authorList>
            <consortium name="EnsemblPlants"/>
        </authorList>
    </citation>
    <scope>IDENTIFICATION</scope>
</reference>
<evidence type="ECO:0000313" key="5">
    <source>
        <dbReference type="Proteomes" id="UP000006727"/>
    </source>
</evidence>
<feature type="coiled-coil region" evidence="1">
    <location>
        <begin position="300"/>
        <end position="392"/>
    </location>
</feature>
<proteinExistence type="predicted"/>
<feature type="compositionally biased region" description="Polar residues" evidence="2">
    <location>
        <begin position="560"/>
        <end position="582"/>
    </location>
</feature>
<feature type="compositionally biased region" description="Basic and acidic residues" evidence="2">
    <location>
        <begin position="549"/>
        <end position="558"/>
    </location>
</feature>
<dbReference type="Gramene" id="Pp3c7_18250V3.1">
    <property type="protein sequence ID" value="Pp3c7_18250V3.1"/>
    <property type="gene ID" value="Pp3c7_18250"/>
</dbReference>
<reference evidence="3 5" key="1">
    <citation type="journal article" date="2008" name="Science">
        <title>The Physcomitrella genome reveals evolutionary insights into the conquest of land by plants.</title>
        <authorList>
            <person name="Rensing S."/>
            <person name="Lang D."/>
            <person name="Zimmer A."/>
            <person name="Terry A."/>
            <person name="Salamov A."/>
            <person name="Shapiro H."/>
            <person name="Nishiyama T."/>
            <person name="Perroud P.-F."/>
            <person name="Lindquist E."/>
            <person name="Kamisugi Y."/>
            <person name="Tanahashi T."/>
            <person name="Sakakibara K."/>
            <person name="Fujita T."/>
            <person name="Oishi K."/>
            <person name="Shin-I T."/>
            <person name="Kuroki Y."/>
            <person name="Toyoda A."/>
            <person name="Suzuki Y."/>
            <person name="Hashimoto A."/>
            <person name="Yamaguchi K."/>
            <person name="Sugano A."/>
            <person name="Kohara Y."/>
            <person name="Fujiyama A."/>
            <person name="Anterola A."/>
            <person name="Aoki S."/>
            <person name="Ashton N."/>
            <person name="Barbazuk W.B."/>
            <person name="Barker E."/>
            <person name="Bennetzen J."/>
            <person name="Bezanilla M."/>
            <person name="Blankenship R."/>
            <person name="Cho S.H."/>
            <person name="Dutcher S."/>
            <person name="Estelle M."/>
            <person name="Fawcett J.A."/>
            <person name="Gundlach H."/>
            <person name="Hanada K."/>
            <person name="Heyl A."/>
            <person name="Hicks K.A."/>
            <person name="Hugh J."/>
            <person name="Lohr M."/>
            <person name="Mayer K."/>
            <person name="Melkozernov A."/>
            <person name="Murata T."/>
            <person name="Nelson D."/>
            <person name="Pils B."/>
            <person name="Prigge M."/>
            <person name="Reiss B."/>
            <person name="Renner T."/>
            <person name="Rombauts S."/>
            <person name="Rushton P."/>
            <person name="Sanderfoot A."/>
            <person name="Schween G."/>
            <person name="Shiu S.-H."/>
            <person name="Stueber K."/>
            <person name="Theodoulou F.L."/>
            <person name="Tu H."/>
            <person name="Van de Peer Y."/>
            <person name="Verrier P.J."/>
            <person name="Waters E."/>
            <person name="Wood A."/>
            <person name="Yang L."/>
            <person name="Cove D."/>
            <person name="Cuming A."/>
            <person name="Hasebe M."/>
            <person name="Lucas S."/>
            <person name="Mishler D.B."/>
            <person name="Reski R."/>
            <person name="Grigoriev I."/>
            <person name="Quatrano R.S."/>
            <person name="Boore J.L."/>
        </authorList>
    </citation>
    <scope>NUCLEOTIDE SEQUENCE [LARGE SCALE GENOMIC DNA]</scope>
    <source>
        <strain evidence="4 5">cv. Gransden 2004</strain>
    </source>
</reference>
<feature type="region of interest" description="Disordered" evidence="2">
    <location>
        <begin position="549"/>
        <end position="608"/>
    </location>
</feature>
<dbReference type="EMBL" id="ABEU02000007">
    <property type="protein sequence ID" value="PNR51341.1"/>
    <property type="molecule type" value="Genomic_DNA"/>
</dbReference>
<evidence type="ECO:0000256" key="1">
    <source>
        <dbReference type="SAM" id="Coils"/>
    </source>
</evidence>
<dbReference type="EnsemblPlants" id="Pp3c7_18250V3.2">
    <property type="protein sequence ID" value="Pp3c7_18250V3.2"/>
    <property type="gene ID" value="Pp3c7_18250"/>
</dbReference>
<dbReference type="Proteomes" id="UP000006727">
    <property type="component" value="Chromosome 7"/>
</dbReference>
<dbReference type="PaxDb" id="3218-PP1S2_614V6.1"/>
<protein>
    <submittedName>
        <fullName evidence="3 4">Uncharacterized protein</fullName>
    </submittedName>
</protein>
<feature type="coiled-coil region" evidence="1">
    <location>
        <begin position="166"/>
        <end position="193"/>
    </location>
</feature>
<sequence length="608" mass="68354">MANVVRWASLGPPQCANAALGSLISKCHPFRGRYFGRKKCCWSSRRGSRQRGDLDRIGAFDDTRSELVMNGSASANEFSTLALLFPDSPENDGSVGSRQELQLKLQSEYEASNELYDKLAENAIVDGSISDGVQYESNPEEETDSDQAYIEVGKEQSETRIGASAYQQASKLLEAVNKTLDGLEDDLFKHAEELEASAVMEDITFSGDVPNVTEGWEQAWSETSSQSLELEQMQEEIVVRDKLLEMMRQEAVEASQTLKTATQAMITAKGKITYLQEQLDTTTGFLQQEKEATQRALDLFSSSLLALSDAEARIRELEKQVEIGSQIQENLADMDSLKGLLDTKERIIQSMRDENRRNANMLLAAAKTREGLANAEKKVELFTAQVEILEEEVRSRDLLLREVRDEMVRSTDALKLASHIKQELNISKQKEIELTQDLEIERSLVKELRQELAENHRAIHAEQALRQMEKKLESLKLEIDMLRGGVGARDDALRLMRDEVDRSVEVLADAAENREAVRQLTSYVEELRAELAMKDETIVSLQKELSRTETSFRQDRLVPKTNSSVKASTASAQHTFESTSDMGSKKVKGKSTWRKQGTNSPRRPYPQS</sequence>
<dbReference type="KEGG" id="ppp:112285051"/>
<accession>A0A2K1KC48</accession>
<dbReference type="RefSeq" id="XP_024381304.1">
    <property type="nucleotide sequence ID" value="XM_024525536.2"/>
</dbReference>
<dbReference type="GeneID" id="112285051"/>
<feature type="coiled-coil region" evidence="1">
    <location>
        <begin position="458"/>
        <end position="485"/>
    </location>
</feature>
<dbReference type="EnsemblPlants" id="Pp3c7_18250V3.1">
    <property type="protein sequence ID" value="Pp3c7_18250V3.1"/>
    <property type="gene ID" value="Pp3c7_18250"/>
</dbReference>
<keyword evidence="1" id="KW-0175">Coiled coil</keyword>
<evidence type="ECO:0000313" key="3">
    <source>
        <dbReference type="EMBL" id="PNR51341.1"/>
    </source>
</evidence>
<dbReference type="FunCoup" id="A0A2K1KC48">
    <property type="interactions" value="181"/>
</dbReference>
<evidence type="ECO:0000256" key="2">
    <source>
        <dbReference type="SAM" id="MobiDB-lite"/>
    </source>
</evidence>
<organism evidence="3">
    <name type="scientific">Physcomitrium patens</name>
    <name type="common">Spreading-leaved earth moss</name>
    <name type="synonym">Physcomitrella patens</name>
    <dbReference type="NCBI Taxonomy" id="3218"/>
    <lineage>
        <taxon>Eukaryota</taxon>
        <taxon>Viridiplantae</taxon>
        <taxon>Streptophyta</taxon>
        <taxon>Embryophyta</taxon>
        <taxon>Bryophyta</taxon>
        <taxon>Bryophytina</taxon>
        <taxon>Bryopsida</taxon>
        <taxon>Funariidae</taxon>
        <taxon>Funariales</taxon>
        <taxon>Funariaceae</taxon>
        <taxon>Physcomitrium</taxon>
    </lineage>
</organism>
<dbReference type="OrthoDB" id="1933448at2759"/>
<name>A0A2K1KC48_PHYPA</name>
<dbReference type="AlphaFoldDB" id="A0A2K1KC48"/>
<dbReference type="Gramene" id="Pp3c7_18250V3.2">
    <property type="protein sequence ID" value="Pp3c7_18250V3.2"/>
    <property type="gene ID" value="Pp3c7_18250"/>
</dbReference>
<keyword evidence="5" id="KW-1185">Reference proteome</keyword>
<gene>
    <name evidence="4" type="primary">LOC112285051</name>
    <name evidence="3" type="ORF">PHYPA_010527</name>
</gene>
<evidence type="ECO:0000313" key="4">
    <source>
        <dbReference type="EnsemblPlants" id="Pp3c7_18250V3.1"/>
    </source>
</evidence>
<feature type="coiled-coil region" evidence="1">
    <location>
        <begin position="510"/>
        <end position="544"/>
    </location>
</feature>
<reference evidence="3 5" key="2">
    <citation type="journal article" date="2018" name="Plant J.">
        <title>The Physcomitrella patens chromosome-scale assembly reveals moss genome structure and evolution.</title>
        <authorList>
            <person name="Lang D."/>
            <person name="Ullrich K.K."/>
            <person name="Murat F."/>
            <person name="Fuchs J."/>
            <person name="Jenkins J."/>
            <person name="Haas F.B."/>
            <person name="Piednoel M."/>
            <person name="Gundlach H."/>
            <person name="Van Bel M."/>
            <person name="Meyberg R."/>
            <person name="Vives C."/>
            <person name="Morata J."/>
            <person name="Symeonidi A."/>
            <person name="Hiss M."/>
            <person name="Muchero W."/>
            <person name="Kamisugi Y."/>
            <person name="Saleh O."/>
            <person name="Blanc G."/>
            <person name="Decker E.L."/>
            <person name="van Gessel N."/>
            <person name="Grimwood J."/>
            <person name="Hayes R.D."/>
            <person name="Graham S.W."/>
            <person name="Gunter L.E."/>
            <person name="McDaniel S.F."/>
            <person name="Hoernstein S.N.W."/>
            <person name="Larsson A."/>
            <person name="Li F.W."/>
            <person name="Perroud P.F."/>
            <person name="Phillips J."/>
            <person name="Ranjan P."/>
            <person name="Rokshar D.S."/>
            <person name="Rothfels C.J."/>
            <person name="Schneider L."/>
            <person name="Shu S."/>
            <person name="Stevenson D.W."/>
            <person name="Thummler F."/>
            <person name="Tillich M."/>
            <person name="Villarreal Aguilar J.C."/>
            <person name="Widiez T."/>
            <person name="Wong G.K."/>
            <person name="Wymore A."/>
            <person name="Zhang Y."/>
            <person name="Zimmer A.D."/>
            <person name="Quatrano R.S."/>
            <person name="Mayer K.F.X."/>
            <person name="Goodstein D."/>
            <person name="Casacuberta J.M."/>
            <person name="Vandepoele K."/>
            <person name="Reski R."/>
            <person name="Cuming A.C."/>
            <person name="Tuskan G.A."/>
            <person name="Maumus F."/>
            <person name="Salse J."/>
            <person name="Schmutz J."/>
            <person name="Rensing S.A."/>
        </authorList>
    </citation>
    <scope>NUCLEOTIDE SEQUENCE [LARGE SCALE GENOMIC DNA]</scope>
    <source>
        <strain evidence="4 5">cv. Gransden 2004</strain>
    </source>
</reference>